<feature type="region of interest" description="Disordered" evidence="1">
    <location>
        <begin position="1"/>
        <end position="50"/>
    </location>
</feature>
<feature type="region of interest" description="Disordered" evidence="1">
    <location>
        <begin position="448"/>
        <end position="707"/>
    </location>
</feature>
<feature type="compositionally biased region" description="Basic and acidic residues" evidence="1">
    <location>
        <begin position="934"/>
        <end position="946"/>
    </location>
</feature>
<protein>
    <submittedName>
        <fullName evidence="2">Uncharacterized protein</fullName>
    </submittedName>
</protein>
<feature type="compositionally biased region" description="Basic and acidic residues" evidence="1">
    <location>
        <begin position="643"/>
        <end position="707"/>
    </location>
</feature>
<feature type="compositionally biased region" description="Low complexity" evidence="1">
    <location>
        <begin position="855"/>
        <end position="866"/>
    </location>
</feature>
<feature type="region of interest" description="Disordered" evidence="1">
    <location>
        <begin position="720"/>
        <end position="1051"/>
    </location>
</feature>
<feature type="compositionally biased region" description="Polar residues" evidence="1">
    <location>
        <begin position="964"/>
        <end position="974"/>
    </location>
</feature>
<feature type="compositionally biased region" description="Basic and acidic residues" evidence="1">
    <location>
        <begin position="465"/>
        <end position="475"/>
    </location>
</feature>
<feature type="compositionally biased region" description="Polar residues" evidence="1">
    <location>
        <begin position="305"/>
        <end position="327"/>
    </location>
</feature>
<evidence type="ECO:0000313" key="2">
    <source>
        <dbReference type="EMBL" id="KAK2948178.1"/>
    </source>
</evidence>
<feature type="compositionally biased region" description="Basic and acidic residues" evidence="1">
    <location>
        <begin position="362"/>
        <end position="376"/>
    </location>
</feature>
<accession>A0ABQ9X835</accession>
<name>A0ABQ9X835_9EUKA</name>
<feature type="compositionally biased region" description="Basic and acidic residues" evidence="1">
    <location>
        <begin position="876"/>
        <end position="911"/>
    </location>
</feature>
<dbReference type="Proteomes" id="UP001281761">
    <property type="component" value="Unassembled WGS sequence"/>
</dbReference>
<feature type="compositionally biased region" description="Low complexity" evidence="1">
    <location>
        <begin position="951"/>
        <end position="963"/>
    </location>
</feature>
<feature type="compositionally biased region" description="Polar residues" evidence="1">
    <location>
        <begin position="552"/>
        <end position="567"/>
    </location>
</feature>
<feature type="compositionally biased region" description="Polar residues" evidence="1">
    <location>
        <begin position="411"/>
        <end position="420"/>
    </location>
</feature>
<sequence length="1051" mass="122814">MSKHQPFQKDTVSESVSSVNTHSHSHTKPKDHHSGHSPTKVHSHVLDRSNRINDLQERNERLEHMVSHFSKEIELLHRNLVQSQNEVAQKTSEITQLKKDVDNLNQQIQSTQSQLQKFDFIQTDLKLTHRQNSSLAEKNKILASSCSRLANILSQYEKYQHLADSVLEGVQDYYLPQTPLIFQKPTKKKKTRPLSTQPVTLPTAPEQEIPLDSRAFLADESNYWVPLDCLVSVPQSVYNPIFFNPDTDHHTDTSNDDPSSPSVPLSFIASLVVQLNTIFRKRETEKMITLKRRYQRQISKMKRQMANQTAKQTKAEQASQNPTASRSQHAKPTQPQTHQTPTKSSQQTRKLNQPEATLLDSYDEKEREKKDELLRADETKARRHKYGFDREGEVSRPADSELVGLREVSTMIKQQTQNTPKKAKPEKEQQLEDVFLKLIEDEEREWQLRKRKKATDPKTQNGHTANDESDHHSDSDQSSTWAYITEGPRSHVADKGSQVKKPHSPSSHTPAQTSSPHDRHQSSYKQKDAMTSPRPSTPPPPRRSQDRDHKAIQTQPSTSVTSLSLHSQKPPPTPHSQSDNQHRGRKQERRQSEKPSSDETPTAPRQESPHRADKPERAESADSRFREETSRDAIQTPLSEMWRGAERREELDRNEAKEEEKGKQRERQRDRDQHEDISKEEERKRREQRKRREEEREKKAEERRREEERLIDEKIREEREREIQRKKEEEKREEEFRQAERKRIEKEEEERREQRRREEMKKKEREEERRNKEREEEERRERERRDKEKREEERKEKEKKEQERRERILKQDEDKRNADEPHPQTESQKHQTSPFPPSTQSQQPRITHKSPSLCSAHTSTHSDTASQRSTSEFFSESDRESVDDYSSDSREGAETDRKDGEWSKREEKGTDAKPNSLSLHIPPDEPKGTTPNSTDHEPSNKPRQDLPPRPVSSRSRVSSQSQSTAHPLTTPLSHSTERNESTIRAATTLDSNSFFESHYGYSFSPQHNPALERRKKSPPPHPEMRRGSSVDSRLDMSDMKDVSFFSDTDFS</sequence>
<keyword evidence="3" id="KW-1185">Reference proteome</keyword>
<feature type="compositionally biased region" description="Basic and acidic residues" evidence="1">
    <location>
        <begin position="720"/>
        <end position="829"/>
    </location>
</feature>
<feature type="compositionally biased region" description="Basic residues" evidence="1">
    <location>
        <begin position="23"/>
        <end position="43"/>
    </location>
</feature>
<feature type="compositionally biased region" description="Polar residues" evidence="1">
    <location>
        <begin position="504"/>
        <end position="515"/>
    </location>
</feature>
<reference evidence="2 3" key="1">
    <citation type="journal article" date="2022" name="bioRxiv">
        <title>Genomics of Preaxostyla Flagellates Illuminates Evolutionary Transitions and the Path Towards Mitochondrial Loss.</title>
        <authorList>
            <person name="Novak L.V.F."/>
            <person name="Treitli S.C."/>
            <person name="Pyrih J."/>
            <person name="Halakuc P."/>
            <person name="Pipaliya S.V."/>
            <person name="Vacek V."/>
            <person name="Brzon O."/>
            <person name="Soukal P."/>
            <person name="Eme L."/>
            <person name="Dacks J.B."/>
            <person name="Karnkowska A."/>
            <person name="Elias M."/>
            <person name="Hampl V."/>
        </authorList>
    </citation>
    <scope>NUCLEOTIDE SEQUENCE [LARGE SCALE GENOMIC DNA]</scope>
    <source>
        <strain evidence="2">NAU3</strain>
        <tissue evidence="2">Gut</tissue>
    </source>
</reference>
<feature type="compositionally biased region" description="Low complexity" evidence="1">
    <location>
        <begin position="13"/>
        <end position="22"/>
    </location>
</feature>
<feature type="region of interest" description="Disordered" evidence="1">
    <location>
        <begin position="298"/>
        <end position="376"/>
    </location>
</feature>
<gene>
    <name evidence="2" type="ORF">BLNAU_16887</name>
</gene>
<dbReference type="EMBL" id="JARBJD010000182">
    <property type="protein sequence ID" value="KAK2948178.1"/>
    <property type="molecule type" value="Genomic_DNA"/>
</dbReference>
<feature type="compositionally biased region" description="Basic and acidic residues" evidence="1">
    <location>
        <begin position="1022"/>
        <end position="1041"/>
    </location>
</feature>
<evidence type="ECO:0000313" key="3">
    <source>
        <dbReference type="Proteomes" id="UP001281761"/>
    </source>
</evidence>
<feature type="region of interest" description="Disordered" evidence="1">
    <location>
        <begin position="410"/>
        <end position="429"/>
    </location>
</feature>
<feature type="compositionally biased region" description="Low complexity" evidence="1">
    <location>
        <begin position="330"/>
        <end position="348"/>
    </location>
</feature>
<feature type="compositionally biased region" description="Basic and acidic residues" evidence="1">
    <location>
        <begin position="607"/>
        <end position="631"/>
    </location>
</feature>
<feature type="compositionally biased region" description="Basic and acidic residues" evidence="1">
    <location>
        <begin position="516"/>
        <end position="528"/>
    </location>
</feature>
<proteinExistence type="predicted"/>
<comment type="caution">
    <text evidence="2">The sequence shown here is derived from an EMBL/GenBank/DDBJ whole genome shotgun (WGS) entry which is preliminary data.</text>
</comment>
<organism evidence="2 3">
    <name type="scientific">Blattamonas nauphoetae</name>
    <dbReference type="NCBI Taxonomy" id="2049346"/>
    <lineage>
        <taxon>Eukaryota</taxon>
        <taxon>Metamonada</taxon>
        <taxon>Preaxostyla</taxon>
        <taxon>Oxymonadida</taxon>
        <taxon>Blattamonas</taxon>
    </lineage>
</organism>
<feature type="compositionally biased region" description="Polar residues" evidence="1">
    <location>
        <begin position="982"/>
        <end position="995"/>
    </location>
</feature>
<evidence type="ECO:0000256" key="1">
    <source>
        <dbReference type="SAM" id="MobiDB-lite"/>
    </source>
</evidence>